<proteinExistence type="predicted"/>
<dbReference type="EMBL" id="SEKV01000243">
    <property type="protein sequence ID" value="TFY60666.1"/>
    <property type="molecule type" value="Genomic_DNA"/>
</dbReference>
<accession>A0A4Y9YDP8</accession>
<comment type="caution">
    <text evidence="1">The sequence shown here is derived from an EMBL/GenBank/DDBJ whole genome shotgun (WGS) entry which is preliminary data.</text>
</comment>
<organism evidence="1 2">
    <name type="scientific">Rhodofomes roseus</name>
    <dbReference type="NCBI Taxonomy" id="34475"/>
    <lineage>
        <taxon>Eukaryota</taxon>
        <taxon>Fungi</taxon>
        <taxon>Dikarya</taxon>
        <taxon>Basidiomycota</taxon>
        <taxon>Agaricomycotina</taxon>
        <taxon>Agaricomycetes</taxon>
        <taxon>Polyporales</taxon>
        <taxon>Rhodofomes</taxon>
    </lineage>
</organism>
<name>A0A4Y9YDP8_9APHY</name>
<evidence type="ECO:0000313" key="2">
    <source>
        <dbReference type="Proteomes" id="UP000298390"/>
    </source>
</evidence>
<sequence length="53" mass="6114">MEWLNNPSLASNPVWPSSSYEQDHLAMRRLYKAMYDGVILKASTQYIVIQPEA</sequence>
<dbReference type="Proteomes" id="UP000298390">
    <property type="component" value="Unassembled WGS sequence"/>
</dbReference>
<evidence type="ECO:0000313" key="1">
    <source>
        <dbReference type="EMBL" id="TFY60666.1"/>
    </source>
</evidence>
<dbReference type="AlphaFoldDB" id="A0A4Y9YDP8"/>
<gene>
    <name evidence="1" type="ORF">EVJ58_g5000</name>
</gene>
<protein>
    <submittedName>
        <fullName evidence="1">Uncharacterized protein</fullName>
    </submittedName>
</protein>
<reference evidence="1 2" key="1">
    <citation type="submission" date="2019-01" db="EMBL/GenBank/DDBJ databases">
        <title>Genome sequencing of the rare red list fungi Fomitopsis rosea.</title>
        <authorList>
            <person name="Buettner E."/>
            <person name="Kellner H."/>
        </authorList>
    </citation>
    <scope>NUCLEOTIDE SEQUENCE [LARGE SCALE GENOMIC DNA]</scope>
    <source>
        <strain evidence="1 2">DSM 105464</strain>
    </source>
</reference>